<gene>
    <name evidence="1" type="ORF">M9458_023292</name>
</gene>
<name>A0ABD0Q7Q8_CIRMR</name>
<accession>A0ABD0Q7Q8</accession>
<keyword evidence="2" id="KW-1185">Reference proteome</keyword>
<proteinExistence type="predicted"/>
<reference evidence="1 2" key="1">
    <citation type="submission" date="2024-05" db="EMBL/GenBank/DDBJ databases">
        <title>Genome sequencing and assembly of Indian major carp, Cirrhinus mrigala (Hamilton, 1822).</title>
        <authorList>
            <person name="Mohindra V."/>
            <person name="Chowdhury L.M."/>
            <person name="Lal K."/>
            <person name="Jena J.K."/>
        </authorList>
    </citation>
    <scope>NUCLEOTIDE SEQUENCE [LARGE SCALE GENOMIC DNA]</scope>
    <source>
        <strain evidence="1">CM1030</strain>
        <tissue evidence="1">Blood</tissue>
    </source>
</reference>
<dbReference type="EMBL" id="JAMKFB020000011">
    <property type="protein sequence ID" value="KAL0180886.1"/>
    <property type="molecule type" value="Genomic_DNA"/>
</dbReference>
<comment type="caution">
    <text evidence="1">The sequence shown here is derived from an EMBL/GenBank/DDBJ whole genome shotgun (WGS) entry which is preliminary data.</text>
</comment>
<feature type="non-terminal residue" evidence="1">
    <location>
        <position position="64"/>
    </location>
</feature>
<organism evidence="1 2">
    <name type="scientific">Cirrhinus mrigala</name>
    <name type="common">Mrigala</name>
    <dbReference type="NCBI Taxonomy" id="683832"/>
    <lineage>
        <taxon>Eukaryota</taxon>
        <taxon>Metazoa</taxon>
        <taxon>Chordata</taxon>
        <taxon>Craniata</taxon>
        <taxon>Vertebrata</taxon>
        <taxon>Euteleostomi</taxon>
        <taxon>Actinopterygii</taxon>
        <taxon>Neopterygii</taxon>
        <taxon>Teleostei</taxon>
        <taxon>Ostariophysi</taxon>
        <taxon>Cypriniformes</taxon>
        <taxon>Cyprinidae</taxon>
        <taxon>Labeoninae</taxon>
        <taxon>Labeonini</taxon>
        <taxon>Cirrhinus</taxon>
    </lineage>
</organism>
<protein>
    <submittedName>
        <fullName evidence="1">Uncharacterized protein</fullName>
    </submittedName>
</protein>
<feature type="non-terminal residue" evidence="1">
    <location>
        <position position="1"/>
    </location>
</feature>
<dbReference type="AlphaFoldDB" id="A0ABD0Q7Q8"/>
<dbReference type="Proteomes" id="UP001529510">
    <property type="component" value="Unassembled WGS sequence"/>
</dbReference>
<sequence>QENQNVQEVKQEVLEHLREMELLNQSIPSAIIIGPFEVSVEAVRQSLVEKRKALADAVLDRLAL</sequence>
<evidence type="ECO:0000313" key="1">
    <source>
        <dbReference type="EMBL" id="KAL0180886.1"/>
    </source>
</evidence>
<evidence type="ECO:0000313" key="2">
    <source>
        <dbReference type="Proteomes" id="UP001529510"/>
    </source>
</evidence>